<evidence type="ECO:0000256" key="3">
    <source>
        <dbReference type="ARBA" id="ARBA00022989"/>
    </source>
</evidence>
<dbReference type="InterPro" id="IPR017452">
    <property type="entry name" value="GPCR_Rhodpsn_7TM"/>
</dbReference>
<keyword evidence="8" id="KW-0675">Receptor</keyword>
<dbReference type="Proteomes" id="UP000054359">
    <property type="component" value="Unassembled WGS sequence"/>
</dbReference>
<reference evidence="8 9" key="1">
    <citation type="submission" date="2013-11" db="EMBL/GenBank/DDBJ databases">
        <title>Genome sequencing of Stegodyphus mimosarum.</title>
        <authorList>
            <person name="Bechsgaard J."/>
        </authorList>
    </citation>
    <scope>NUCLEOTIDE SEQUENCE [LARGE SCALE GENOMIC DNA]</scope>
</reference>
<keyword evidence="9" id="KW-1185">Reference proteome</keyword>
<protein>
    <submittedName>
        <fullName evidence="8">5-hydroxytryptamine receptor 2B</fullName>
    </submittedName>
</protein>
<evidence type="ECO:0000256" key="2">
    <source>
        <dbReference type="ARBA" id="ARBA00022692"/>
    </source>
</evidence>
<comment type="subcellular location">
    <subcellularLocation>
        <location evidence="1">Membrane</location>
    </subcellularLocation>
</comment>
<keyword evidence="2 6" id="KW-0812">Transmembrane</keyword>
<proteinExistence type="predicted"/>
<evidence type="ECO:0000256" key="6">
    <source>
        <dbReference type="SAM" id="Phobius"/>
    </source>
</evidence>
<evidence type="ECO:0000259" key="7">
    <source>
        <dbReference type="PROSITE" id="PS50262"/>
    </source>
</evidence>
<accession>A0A087UJ65</accession>
<evidence type="ECO:0000256" key="5">
    <source>
        <dbReference type="SAM" id="MobiDB-lite"/>
    </source>
</evidence>
<sequence>CLVSQDSGYQIFATCATFYVPLVAILILYWQIYQVARKRIRHKPGAIRPISLWVPAADGSTLNSTCPNDMLPAKQKKKRDESKRE</sequence>
<dbReference type="SUPFAM" id="SSF81321">
    <property type="entry name" value="Family A G protein-coupled receptor-like"/>
    <property type="match status" value="1"/>
</dbReference>
<keyword evidence="3 6" id="KW-1133">Transmembrane helix</keyword>
<dbReference type="STRING" id="407821.A0A087UJ65"/>
<feature type="non-terminal residue" evidence="8">
    <location>
        <position position="85"/>
    </location>
</feature>
<gene>
    <name evidence="8" type="ORF">X975_15077</name>
</gene>
<organism evidence="8 9">
    <name type="scientific">Stegodyphus mimosarum</name>
    <name type="common">African social velvet spider</name>
    <dbReference type="NCBI Taxonomy" id="407821"/>
    <lineage>
        <taxon>Eukaryota</taxon>
        <taxon>Metazoa</taxon>
        <taxon>Ecdysozoa</taxon>
        <taxon>Arthropoda</taxon>
        <taxon>Chelicerata</taxon>
        <taxon>Arachnida</taxon>
        <taxon>Araneae</taxon>
        <taxon>Araneomorphae</taxon>
        <taxon>Entelegynae</taxon>
        <taxon>Eresoidea</taxon>
        <taxon>Eresidae</taxon>
        <taxon>Stegodyphus</taxon>
    </lineage>
</organism>
<dbReference type="AlphaFoldDB" id="A0A087UJ65"/>
<keyword evidence="4 6" id="KW-0472">Membrane</keyword>
<evidence type="ECO:0000313" key="8">
    <source>
        <dbReference type="EMBL" id="KFM77404.1"/>
    </source>
</evidence>
<dbReference type="OrthoDB" id="10034726at2759"/>
<feature type="region of interest" description="Disordered" evidence="5">
    <location>
        <begin position="64"/>
        <end position="85"/>
    </location>
</feature>
<evidence type="ECO:0000256" key="4">
    <source>
        <dbReference type="ARBA" id="ARBA00023136"/>
    </source>
</evidence>
<evidence type="ECO:0000313" key="9">
    <source>
        <dbReference type="Proteomes" id="UP000054359"/>
    </source>
</evidence>
<dbReference type="PROSITE" id="PS50262">
    <property type="entry name" value="G_PROTEIN_RECEP_F1_2"/>
    <property type="match status" value="1"/>
</dbReference>
<feature type="transmembrane region" description="Helical" evidence="6">
    <location>
        <begin position="16"/>
        <end position="33"/>
    </location>
</feature>
<feature type="domain" description="G-protein coupled receptors family 1 profile" evidence="7">
    <location>
        <begin position="1"/>
        <end position="85"/>
    </location>
</feature>
<dbReference type="Gene3D" id="1.20.1070.10">
    <property type="entry name" value="Rhodopsin 7-helix transmembrane proteins"/>
    <property type="match status" value="1"/>
</dbReference>
<feature type="non-terminal residue" evidence="8">
    <location>
        <position position="1"/>
    </location>
</feature>
<evidence type="ECO:0000256" key="1">
    <source>
        <dbReference type="ARBA" id="ARBA00004370"/>
    </source>
</evidence>
<name>A0A087UJ65_STEMI</name>
<dbReference type="GO" id="GO:0016020">
    <property type="term" value="C:membrane"/>
    <property type="evidence" value="ECO:0007669"/>
    <property type="project" value="UniProtKB-SubCell"/>
</dbReference>
<dbReference type="EMBL" id="KK120049">
    <property type="protein sequence ID" value="KFM77404.1"/>
    <property type="molecule type" value="Genomic_DNA"/>
</dbReference>